<reference evidence="7" key="1">
    <citation type="submission" date="2025-08" db="UniProtKB">
        <authorList>
            <consortium name="Ensembl"/>
        </authorList>
    </citation>
    <scope>IDENTIFICATION</scope>
</reference>
<accession>A0A7M4FS42</accession>
<evidence type="ECO:0000313" key="8">
    <source>
        <dbReference type="Proteomes" id="UP000594220"/>
    </source>
</evidence>
<dbReference type="GeneTree" id="ENSGT00940000154756"/>
<evidence type="ECO:0000256" key="2">
    <source>
        <dbReference type="ARBA" id="ARBA00022490"/>
    </source>
</evidence>
<proteinExistence type="predicted"/>
<keyword evidence="4" id="KW-1015">Disulfide bond</keyword>
<evidence type="ECO:0000256" key="1">
    <source>
        <dbReference type="ARBA" id="ARBA00004496"/>
    </source>
</evidence>
<feature type="transmembrane region" description="Helical" evidence="5">
    <location>
        <begin position="6"/>
        <end position="23"/>
    </location>
</feature>
<reference evidence="7" key="2">
    <citation type="submission" date="2025-09" db="UniProtKB">
        <authorList>
            <consortium name="Ensembl"/>
        </authorList>
    </citation>
    <scope>IDENTIFICATION</scope>
</reference>
<sequence>QVGDPAPSFLACHVLLVYISFYGRLLTTKAARNATFSVTTRTCNVTEGKHAKLSCYVTGEPKPEIVWKKDGEVIMEGRRHIIYEDEQENFVLKILFCKQIDNGLYTCTASNLAGQTYSSVLVVVKGTGGAFPHLLAQNLSLLIRALINDSKTSHFPLFFS</sequence>
<keyword evidence="2" id="KW-0963">Cytoplasm</keyword>
<dbReference type="OMA" id="NVHIRES"/>
<protein>
    <recommendedName>
        <fullName evidence="6">Ig-like domain-containing protein</fullName>
    </recommendedName>
</protein>
<dbReference type="Gene3D" id="2.60.40.10">
    <property type="entry name" value="Immunoglobulins"/>
    <property type="match status" value="1"/>
</dbReference>
<evidence type="ECO:0000313" key="7">
    <source>
        <dbReference type="Ensembl" id="ENSCPRP00005003363.1"/>
    </source>
</evidence>
<feature type="domain" description="Ig-like" evidence="6">
    <location>
        <begin position="34"/>
        <end position="118"/>
    </location>
</feature>
<dbReference type="PANTHER" id="PTHR35971:SF4">
    <property type="entry name" value="OBSCURIN"/>
    <property type="match status" value="1"/>
</dbReference>
<organism evidence="7 8">
    <name type="scientific">Crocodylus porosus</name>
    <name type="common">Saltwater crocodile</name>
    <name type="synonym">Estuarine crocodile</name>
    <dbReference type="NCBI Taxonomy" id="8502"/>
    <lineage>
        <taxon>Eukaryota</taxon>
        <taxon>Metazoa</taxon>
        <taxon>Chordata</taxon>
        <taxon>Craniata</taxon>
        <taxon>Vertebrata</taxon>
        <taxon>Euteleostomi</taxon>
        <taxon>Archelosauria</taxon>
        <taxon>Archosauria</taxon>
        <taxon>Crocodylia</taxon>
        <taxon>Longirostres</taxon>
        <taxon>Crocodylidae</taxon>
        <taxon>Crocodylus</taxon>
    </lineage>
</organism>
<dbReference type="SUPFAM" id="SSF48726">
    <property type="entry name" value="Immunoglobulin"/>
    <property type="match status" value="1"/>
</dbReference>
<dbReference type="InterPro" id="IPR013098">
    <property type="entry name" value="Ig_I-set"/>
</dbReference>
<name>A0A7M4FS42_CROPO</name>
<keyword evidence="8" id="KW-1185">Reference proteome</keyword>
<keyword evidence="5" id="KW-1133">Transmembrane helix</keyword>
<dbReference type="Pfam" id="PF07679">
    <property type="entry name" value="I-set"/>
    <property type="match status" value="1"/>
</dbReference>
<dbReference type="Proteomes" id="UP000594220">
    <property type="component" value="Unplaced"/>
</dbReference>
<dbReference type="InterPro" id="IPR003599">
    <property type="entry name" value="Ig_sub"/>
</dbReference>
<dbReference type="FunFam" id="2.60.40.10:FF:001084">
    <property type="entry name" value="obscurin-like isoform X3"/>
    <property type="match status" value="1"/>
</dbReference>
<evidence type="ECO:0000256" key="4">
    <source>
        <dbReference type="ARBA" id="ARBA00023157"/>
    </source>
</evidence>
<dbReference type="InterPro" id="IPR052385">
    <property type="entry name" value="Obscurin/Obscurin-like_Reg"/>
</dbReference>
<evidence type="ECO:0000256" key="5">
    <source>
        <dbReference type="SAM" id="Phobius"/>
    </source>
</evidence>
<keyword evidence="5" id="KW-0812">Transmembrane</keyword>
<dbReference type="SMART" id="SM00408">
    <property type="entry name" value="IGc2"/>
    <property type="match status" value="1"/>
</dbReference>
<dbReference type="SMART" id="SM00409">
    <property type="entry name" value="IG"/>
    <property type="match status" value="1"/>
</dbReference>
<dbReference type="InterPro" id="IPR007110">
    <property type="entry name" value="Ig-like_dom"/>
</dbReference>
<dbReference type="InterPro" id="IPR003598">
    <property type="entry name" value="Ig_sub2"/>
</dbReference>
<dbReference type="InterPro" id="IPR013783">
    <property type="entry name" value="Ig-like_fold"/>
</dbReference>
<keyword evidence="5" id="KW-0472">Membrane</keyword>
<dbReference type="PANTHER" id="PTHR35971">
    <property type="entry name" value="SI:DKEY-31G6.6"/>
    <property type="match status" value="1"/>
</dbReference>
<dbReference type="InterPro" id="IPR036179">
    <property type="entry name" value="Ig-like_dom_sf"/>
</dbReference>
<keyword evidence="3" id="KW-0597">Phosphoprotein</keyword>
<dbReference type="GO" id="GO:0005737">
    <property type="term" value="C:cytoplasm"/>
    <property type="evidence" value="ECO:0007669"/>
    <property type="project" value="UniProtKB-SubCell"/>
</dbReference>
<evidence type="ECO:0000256" key="3">
    <source>
        <dbReference type="ARBA" id="ARBA00022553"/>
    </source>
</evidence>
<dbReference type="Ensembl" id="ENSCPRT00005003940.1">
    <property type="protein sequence ID" value="ENSCPRP00005003363.1"/>
    <property type="gene ID" value="ENSCPRG00005002479.1"/>
</dbReference>
<dbReference type="AlphaFoldDB" id="A0A7M4FS42"/>
<dbReference type="PROSITE" id="PS50835">
    <property type="entry name" value="IG_LIKE"/>
    <property type="match status" value="1"/>
</dbReference>
<comment type="subcellular location">
    <subcellularLocation>
        <location evidence="1">Cytoplasm</location>
    </subcellularLocation>
</comment>
<evidence type="ECO:0000259" key="6">
    <source>
        <dbReference type="PROSITE" id="PS50835"/>
    </source>
</evidence>